<feature type="transmembrane region" description="Helical" evidence="9">
    <location>
        <begin position="140"/>
        <end position="162"/>
    </location>
</feature>
<dbReference type="PANTHER" id="PTHR19229">
    <property type="entry name" value="ATP-BINDING CASSETTE TRANSPORTER SUBFAMILY A ABCA"/>
    <property type="match status" value="1"/>
</dbReference>
<feature type="transmembrane region" description="Helical" evidence="9">
    <location>
        <begin position="232"/>
        <end position="253"/>
    </location>
</feature>
<keyword evidence="6" id="KW-0067">ATP-binding</keyword>
<dbReference type="EMBL" id="MUJZ01049088">
    <property type="protein sequence ID" value="OTF74009.1"/>
    <property type="molecule type" value="Genomic_DNA"/>
</dbReference>
<dbReference type="GO" id="GO:0005524">
    <property type="term" value="F:ATP binding"/>
    <property type="evidence" value="ECO:0007669"/>
    <property type="project" value="UniProtKB-KW"/>
</dbReference>
<accession>A0A1Y3AZP1</accession>
<proteinExistence type="inferred from homology"/>
<dbReference type="GO" id="GO:0140359">
    <property type="term" value="F:ABC-type transporter activity"/>
    <property type="evidence" value="ECO:0007669"/>
    <property type="project" value="InterPro"/>
</dbReference>
<dbReference type="InterPro" id="IPR003593">
    <property type="entry name" value="AAA+_ATPase"/>
</dbReference>
<dbReference type="PANTHER" id="PTHR19229:SF209">
    <property type="entry name" value="ATP-BINDING CASSETTE SUB-FAMILY A MEMBER 5 ISOFORM X1"/>
    <property type="match status" value="1"/>
</dbReference>
<evidence type="ECO:0000256" key="9">
    <source>
        <dbReference type="SAM" id="Phobius"/>
    </source>
</evidence>
<feature type="transmembrane region" description="Helical" evidence="9">
    <location>
        <begin position="675"/>
        <end position="694"/>
    </location>
</feature>
<feature type="domain" description="ABC transporter" evidence="10">
    <location>
        <begin position="308"/>
        <end position="540"/>
    </location>
</feature>
<dbReference type="InterPro" id="IPR013525">
    <property type="entry name" value="ABC2_TM"/>
</dbReference>
<dbReference type="InterPro" id="IPR017871">
    <property type="entry name" value="ABC_transporter-like_CS"/>
</dbReference>
<protein>
    <submittedName>
        <fullName evidence="11">ABC transporter-like protein</fullName>
    </submittedName>
</protein>
<keyword evidence="7 9" id="KW-1133">Transmembrane helix</keyword>
<dbReference type="InterPro" id="IPR003439">
    <property type="entry name" value="ABC_transporter-like_ATP-bd"/>
</dbReference>
<dbReference type="GO" id="GO:0005319">
    <property type="term" value="F:lipid transporter activity"/>
    <property type="evidence" value="ECO:0007669"/>
    <property type="project" value="TreeGrafter"/>
</dbReference>
<evidence type="ECO:0000256" key="2">
    <source>
        <dbReference type="ARBA" id="ARBA00008869"/>
    </source>
</evidence>
<keyword evidence="12" id="KW-1185">Reference proteome</keyword>
<dbReference type="GO" id="GO:0016020">
    <property type="term" value="C:membrane"/>
    <property type="evidence" value="ECO:0007669"/>
    <property type="project" value="UniProtKB-SubCell"/>
</dbReference>
<organism evidence="11 12">
    <name type="scientific">Euroglyphus maynei</name>
    <name type="common">Mayne's house dust mite</name>
    <dbReference type="NCBI Taxonomy" id="6958"/>
    <lineage>
        <taxon>Eukaryota</taxon>
        <taxon>Metazoa</taxon>
        <taxon>Ecdysozoa</taxon>
        <taxon>Arthropoda</taxon>
        <taxon>Chelicerata</taxon>
        <taxon>Arachnida</taxon>
        <taxon>Acari</taxon>
        <taxon>Acariformes</taxon>
        <taxon>Sarcoptiformes</taxon>
        <taxon>Astigmata</taxon>
        <taxon>Psoroptidia</taxon>
        <taxon>Analgoidea</taxon>
        <taxon>Pyroglyphidae</taxon>
        <taxon>Pyroglyphinae</taxon>
        <taxon>Euroglyphus</taxon>
    </lineage>
</organism>
<evidence type="ECO:0000256" key="8">
    <source>
        <dbReference type="ARBA" id="ARBA00023136"/>
    </source>
</evidence>
<evidence type="ECO:0000313" key="11">
    <source>
        <dbReference type="EMBL" id="OTF74009.1"/>
    </source>
</evidence>
<reference evidence="11 12" key="1">
    <citation type="submission" date="2017-03" db="EMBL/GenBank/DDBJ databases">
        <title>Genome Survey of Euroglyphus maynei.</title>
        <authorList>
            <person name="Arlian L.G."/>
            <person name="Morgan M.S."/>
            <person name="Rider S.D."/>
        </authorList>
    </citation>
    <scope>NUCLEOTIDE SEQUENCE [LARGE SCALE GENOMIC DNA]</scope>
    <source>
        <strain evidence="11">Arlian Lab</strain>
        <tissue evidence="11">Whole body</tissue>
    </source>
</reference>
<dbReference type="Pfam" id="PF12698">
    <property type="entry name" value="ABC2_membrane_3"/>
    <property type="match status" value="1"/>
</dbReference>
<dbReference type="InterPro" id="IPR027417">
    <property type="entry name" value="P-loop_NTPase"/>
</dbReference>
<evidence type="ECO:0000256" key="7">
    <source>
        <dbReference type="ARBA" id="ARBA00022989"/>
    </source>
</evidence>
<gene>
    <name evidence="11" type="ORF">BLA29_000550</name>
</gene>
<dbReference type="OrthoDB" id="8061355at2759"/>
<keyword evidence="5" id="KW-0547">Nucleotide-binding</keyword>
<evidence type="ECO:0000256" key="5">
    <source>
        <dbReference type="ARBA" id="ARBA00022741"/>
    </source>
</evidence>
<dbReference type="PROSITE" id="PS50893">
    <property type="entry name" value="ABC_TRANSPORTER_2"/>
    <property type="match status" value="2"/>
</dbReference>
<keyword evidence="3" id="KW-0813">Transport</keyword>
<dbReference type="Pfam" id="PF00005">
    <property type="entry name" value="ABC_tran"/>
    <property type="match status" value="2"/>
</dbReference>
<dbReference type="FunFam" id="3.40.50.300:FF:000335">
    <property type="entry name" value="ATP binding cassette subfamily A member 5"/>
    <property type="match status" value="1"/>
</dbReference>
<dbReference type="GO" id="GO:0016887">
    <property type="term" value="F:ATP hydrolysis activity"/>
    <property type="evidence" value="ECO:0007669"/>
    <property type="project" value="InterPro"/>
</dbReference>
<dbReference type="AlphaFoldDB" id="A0A1Y3AZP1"/>
<dbReference type="FunFam" id="3.40.50.300:FF:000933">
    <property type="entry name" value="ABC transporter A family member 7"/>
    <property type="match status" value="1"/>
</dbReference>
<evidence type="ECO:0000313" key="12">
    <source>
        <dbReference type="Proteomes" id="UP000194236"/>
    </source>
</evidence>
<evidence type="ECO:0000256" key="6">
    <source>
        <dbReference type="ARBA" id="ARBA00022840"/>
    </source>
</evidence>
<feature type="transmembrane region" description="Helical" evidence="9">
    <location>
        <begin position="63"/>
        <end position="84"/>
    </location>
</feature>
<dbReference type="Gene3D" id="3.40.50.300">
    <property type="entry name" value="P-loop containing nucleotide triphosphate hydrolases"/>
    <property type="match status" value="2"/>
</dbReference>
<feature type="domain" description="ABC transporter" evidence="10">
    <location>
        <begin position="936"/>
        <end position="1166"/>
    </location>
</feature>
<comment type="caution">
    <text evidence="11">The sequence shown here is derived from an EMBL/GenBank/DDBJ whole genome shotgun (WGS) entry which is preliminary data.</text>
</comment>
<evidence type="ECO:0000256" key="3">
    <source>
        <dbReference type="ARBA" id="ARBA00022448"/>
    </source>
</evidence>
<comment type="subcellular location">
    <subcellularLocation>
        <location evidence="1">Membrane</location>
        <topology evidence="1">Multi-pass membrane protein</topology>
    </subcellularLocation>
</comment>
<evidence type="ECO:0000256" key="4">
    <source>
        <dbReference type="ARBA" id="ARBA00022692"/>
    </source>
</evidence>
<keyword evidence="4 9" id="KW-0812">Transmembrane</keyword>
<sequence>MGKPDCDGYKFFTFGFCTIQAILDTSIIKFMDRSYRSNMVPNVAIGVFPQPLSFSMSKYHLKMVISFITLSFMPFFSIVPVTLVQEKEKRIKEAMHLMGMKTLPYWLAWTFVEIMLSVIPCLLTTFVFVILDLTIFMNPLYLYIMLQLYSLSLILIGFIVSVPFRTTKVASIVSSLTGFSIPWLFYGLEMMAIPFEIERLLSIFSPLAFAYTIKYSMLTIENIPWYSFSQYSLGFGITMIIIDIGLYLSTLILSDVFLTNRETFLYNLIRLFKTPVRSEKLKEQQRKQAPTVVDIESIDEDLLDKNLIKVMNVTKIYDKLSIAVNDLSMDIYESQITALLGQNGAGKTTLINMIIGSLQPSFGHITICNLNVNNVFDIADLRTRFGICFQEDIIFDELTPLEHLRFFGRIKGASGIRLEQEIRFLLTQTDLMAKMHHNAGILSGGQKRKLCTAIALVGGSQIILLDEPTSGVDPYSREKMWSLLRSYKKNRVIMLSTHTMYEADVLADRKAIIVKGSIRCCGSSMFLKNKFGVGYHLRLEIEPKLADIDYVEKIITEKIYESRLDRQTQNELLFTLPKSETQNFPKLFESIDKMIRDNEGILGYGIKLTTLEDVFLKICYESDEILMEQMNAAKSSKNPNVFDFDEINRIKFKQNSFRVMWYFFHVKVRTITRNWQFLISVTIQALVIVCFMLFTSSRLLQQMPTRIVLNSNLYPDRSVLYSGPNIQKELNILSNYLWPVIHVDSMSLTTMVGKHYAITFNDSNDVNHLDFTLLFNKSYQYSLPILQNAMTNMLIQSGHLNYEQGENFERIRTATYPLPDRSNTLEDGLDMLFIVMFGMSLTTFPVNLAAETIKERDMIIHFSIGILLLPYLDRMKRERRTWRSILFCKKRKDPKDEASVQTNPDDEKQMDEDVYEEKSRAKQIIESKFKQDKPLLLIRNLTKDYKIQTAVKRLNLIIESGQIFGLLGPNGAGKTTVMKIIVRDELETSGKLYLEGVSFKDRLAPNVMAYCPQINPFWPEITLIEHLHLYAAIRGIPGNRINEICDKLIKAFGITEYKNRKFRKLSGGNKRKLCLLISILANVKLTMLDEPSTGMDPSSKRLMWNLIIKKFDPNGPNSAILTSHSMEEIEALCTRLAIMAKGSLKCLGNIQHLNNKYGKGYFLEIKWKKGFDFGRIQSEIISIFPDMRINEQNPELIKLIIPQKNVKSLADFFSTMETLVKDNPEIEEYNLNQSSIEQLFIEFAKIHEYINL</sequence>
<dbReference type="SUPFAM" id="SSF52540">
    <property type="entry name" value="P-loop containing nucleoside triphosphate hydrolases"/>
    <property type="match status" value="2"/>
</dbReference>
<evidence type="ECO:0000259" key="10">
    <source>
        <dbReference type="PROSITE" id="PS50893"/>
    </source>
</evidence>
<dbReference type="InterPro" id="IPR026082">
    <property type="entry name" value="ABCA"/>
</dbReference>
<evidence type="ECO:0000256" key="1">
    <source>
        <dbReference type="ARBA" id="ARBA00004141"/>
    </source>
</evidence>
<feature type="transmembrane region" description="Helical" evidence="9">
    <location>
        <begin position="169"/>
        <end position="188"/>
    </location>
</feature>
<dbReference type="PROSITE" id="PS00211">
    <property type="entry name" value="ABC_TRANSPORTER_1"/>
    <property type="match status" value="1"/>
</dbReference>
<name>A0A1Y3AZP1_EURMA</name>
<dbReference type="CDD" id="cd03263">
    <property type="entry name" value="ABC_subfamily_A"/>
    <property type="match status" value="2"/>
</dbReference>
<comment type="similarity">
    <text evidence="2">Belongs to the ABC transporter superfamily. ABCA family.</text>
</comment>
<dbReference type="Proteomes" id="UP000194236">
    <property type="component" value="Unassembled WGS sequence"/>
</dbReference>
<feature type="transmembrane region" description="Helical" evidence="9">
    <location>
        <begin position="105"/>
        <end position="128"/>
    </location>
</feature>
<keyword evidence="8 9" id="KW-0472">Membrane</keyword>
<dbReference type="SMART" id="SM00382">
    <property type="entry name" value="AAA"/>
    <property type="match status" value="2"/>
</dbReference>